<organism evidence="1 2">
    <name type="scientific">Candidatus Cellulosilyticum pullistercoris</name>
    <dbReference type="NCBI Taxonomy" id="2838521"/>
    <lineage>
        <taxon>Bacteria</taxon>
        <taxon>Bacillati</taxon>
        <taxon>Bacillota</taxon>
        <taxon>Clostridia</taxon>
        <taxon>Lachnospirales</taxon>
        <taxon>Cellulosilyticaceae</taxon>
        <taxon>Cellulosilyticum</taxon>
    </lineage>
</organism>
<evidence type="ECO:0000313" key="2">
    <source>
        <dbReference type="Proteomes" id="UP000824229"/>
    </source>
</evidence>
<accession>A0A9E2KDG0</accession>
<reference evidence="1" key="1">
    <citation type="journal article" date="2021" name="PeerJ">
        <title>Extensive microbial diversity within the chicken gut microbiome revealed by metagenomics and culture.</title>
        <authorList>
            <person name="Gilroy R."/>
            <person name="Ravi A."/>
            <person name="Getino M."/>
            <person name="Pursley I."/>
            <person name="Horton D.L."/>
            <person name="Alikhan N.F."/>
            <person name="Baker D."/>
            <person name="Gharbi K."/>
            <person name="Hall N."/>
            <person name="Watson M."/>
            <person name="Adriaenssens E.M."/>
            <person name="Foster-Nyarko E."/>
            <person name="Jarju S."/>
            <person name="Secka A."/>
            <person name="Antonio M."/>
            <person name="Oren A."/>
            <person name="Chaudhuri R.R."/>
            <person name="La Ragione R."/>
            <person name="Hildebrand F."/>
            <person name="Pallen M.J."/>
        </authorList>
    </citation>
    <scope>NUCLEOTIDE SEQUENCE</scope>
    <source>
        <strain evidence="1">B5-657</strain>
    </source>
</reference>
<sequence>MKKITKRLMKLVLLTVITIVQRDHVYAVETINSVPSQLISDSSTHQLDLLDNASNQVELEYEVIADHNNFIQPEGITNISSEITFKTKSKNVSYSVDISHLQNERINGEKLMV</sequence>
<gene>
    <name evidence="1" type="ORF">H9872_10350</name>
</gene>
<protein>
    <submittedName>
        <fullName evidence="1">Uncharacterized protein</fullName>
    </submittedName>
</protein>
<dbReference type="EMBL" id="JAHLFQ010000245">
    <property type="protein sequence ID" value="MBU3805135.1"/>
    <property type="molecule type" value="Genomic_DNA"/>
</dbReference>
<proteinExistence type="predicted"/>
<reference evidence="1" key="2">
    <citation type="submission" date="2021-04" db="EMBL/GenBank/DDBJ databases">
        <authorList>
            <person name="Gilroy R."/>
        </authorList>
    </citation>
    <scope>NUCLEOTIDE SEQUENCE</scope>
    <source>
        <strain evidence="1">B5-657</strain>
    </source>
</reference>
<comment type="caution">
    <text evidence="1">The sequence shown here is derived from an EMBL/GenBank/DDBJ whole genome shotgun (WGS) entry which is preliminary data.</text>
</comment>
<name>A0A9E2KDG0_9FIRM</name>
<evidence type="ECO:0000313" key="1">
    <source>
        <dbReference type="EMBL" id="MBU3805135.1"/>
    </source>
</evidence>
<dbReference type="Proteomes" id="UP000824229">
    <property type="component" value="Unassembled WGS sequence"/>
</dbReference>
<dbReference type="AlphaFoldDB" id="A0A9E2KDG0"/>
<feature type="non-terminal residue" evidence="1">
    <location>
        <position position="113"/>
    </location>
</feature>